<feature type="compositionally biased region" description="Basic and acidic residues" evidence="1">
    <location>
        <begin position="346"/>
        <end position="364"/>
    </location>
</feature>
<evidence type="ECO:0000313" key="5">
    <source>
        <dbReference type="Proteomes" id="UP000254374"/>
    </source>
</evidence>
<evidence type="ECO:0000256" key="1">
    <source>
        <dbReference type="SAM" id="MobiDB-lite"/>
    </source>
</evidence>
<dbReference type="AlphaFoldDB" id="A0A377GFX4"/>
<dbReference type="OrthoDB" id="5654099at2"/>
<dbReference type="Proteomes" id="UP000254374">
    <property type="component" value="Unassembled WGS sequence"/>
</dbReference>
<dbReference type="Proteomes" id="UP000186808">
    <property type="component" value="Unassembled WGS sequence"/>
</dbReference>
<dbReference type="EMBL" id="FTNL01000019">
    <property type="protein sequence ID" value="SIR68441.1"/>
    <property type="molecule type" value="Genomic_DNA"/>
</dbReference>
<evidence type="ECO:0000313" key="4">
    <source>
        <dbReference type="Proteomes" id="UP000186808"/>
    </source>
</evidence>
<sequence>MWKKSNVVKGGSIFTTRQKGSNVERFFKLDSNMWTTLSSQKKQPIYLPISYGGSLLTAENALWKLRTLETGKCWARTMALSEFERVFPLFLGTSKVPCGLNGSSQLVKFLEDGRIDEQNTERAFIGHHKQSSEHFQGSALSFSHQWTIYHFFSLASGKTSIVLADSTAIPDDYVYIQGASETPPGYDASGSPETFAFEHEVTVQDVPLIAMPGRLHRQGLKLVFSANPYFIDLQNKLLPEEVRSVAQQAIQSFLVASAIQRTGKPVPGQPYIAMEEAAQIQKKAIDIYIESMVEIVDMTPEQMDAYHLFLREMRGHSEIVHYTHIQVEEEEKEYGMEAQDSTVKIEEVTDEEAKNIEEKESKVGEEEDTRPKFQT</sequence>
<reference evidence="2 4" key="1">
    <citation type="submission" date="2017-01" db="EMBL/GenBank/DDBJ databases">
        <authorList>
            <person name="Varghese N."/>
            <person name="Submissions S."/>
        </authorList>
    </citation>
    <scope>NUCLEOTIDE SEQUENCE [LARGE SCALE GENOMIC DNA]</scope>
    <source>
        <strain evidence="2 4">ATCC 33342</strain>
    </source>
</reference>
<accession>A0A377GFX4</accession>
<evidence type="ECO:0000313" key="3">
    <source>
        <dbReference type="EMBL" id="STO23671.1"/>
    </source>
</evidence>
<gene>
    <name evidence="3" type="ORF">NCTC11401_00471</name>
    <name evidence="2" type="ORF">SAMN05421777_11926</name>
</gene>
<proteinExistence type="predicted"/>
<dbReference type="RefSeq" id="WP_058468209.1">
    <property type="nucleotide sequence ID" value="NZ_CAAAIX010000018.1"/>
</dbReference>
<organism evidence="3 5">
    <name type="scientific">Fluoribacter gormanii</name>
    <dbReference type="NCBI Taxonomy" id="464"/>
    <lineage>
        <taxon>Bacteria</taxon>
        <taxon>Pseudomonadati</taxon>
        <taxon>Pseudomonadota</taxon>
        <taxon>Gammaproteobacteria</taxon>
        <taxon>Legionellales</taxon>
        <taxon>Legionellaceae</taxon>
        <taxon>Fluoribacter</taxon>
    </lineage>
</organism>
<evidence type="ECO:0000313" key="2">
    <source>
        <dbReference type="EMBL" id="SIR68441.1"/>
    </source>
</evidence>
<protein>
    <submittedName>
        <fullName evidence="3">Uncharacterized protein</fullName>
    </submittedName>
</protein>
<reference evidence="3 5" key="2">
    <citation type="submission" date="2018-06" db="EMBL/GenBank/DDBJ databases">
        <authorList>
            <consortium name="Pathogen Informatics"/>
            <person name="Doyle S."/>
        </authorList>
    </citation>
    <scope>NUCLEOTIDE SEQUENCE [LARGE SCALE GENOMIC DNA]</scope>
    <source>
        <strain evidence="3 5">NCTC11401</strain>
    </source>
</reference>
<dbReference type="EMBL" id="UGGV01000001">
    <property type="protein sequence ID" value="STO23671.1"/>
    <property type="molecule type" value="Genomic_DNA"/>
</dbReference>
<feature type="region of interest" description="Disordered" evidence="1">
    <location>
        <begin position="346"/>
        <end position="375"/>
    </location>
</feature>
<dbReference type="STRING" id="464.Lgor_1719"/>
<name>A0A377GFX4_9GAMM</name>
<keyword evidence="4" id="KW-1185">Reference proteome</keyword>